<dbReference type="InterPro" id="IPR029069">
    <property type="entry name" value="HotDog_dom_sf"/>
</dbReference>
<dbReference type="AlphaFoldDB" id="A0A7C8MLV0"/>
<dbReference type="OrthoDB" id="506431at2759"/>
<organism evidence="2 3">
    <name type="scientific">Xylaria multiplex</name>
    <dbReference type="NCBI Taxonomy" id="323545"/>
    <lineage>
        <taxon>Eukaryota</taxon>
        <taxon>Fungi</taxon>
        <taxon>Dikarya</taxon>
        <taxon>Ascomycota</taxon>
        <taxon>Pezizomycotina</taxon>
        <taxon>Sordariomycetes</taxon>
        <taxon>Xylariomycetidae</taxon>
        <taxon>Xylariales</taxon>
        <taxon>Xylariaceae</taxon>
        <taxon>Xylaria</taxon>
    </lineage>
</organism>
<dbReference type="EMBL" id="WUBL01000110">
    <property type="protein sequence ID" value="KAF2965608.1"/>
    <property type="molecule type" value="Genomic_DNA"/>
</dbReference>
<dbReference type="InterPro" id="IPR052061">
    <property type="entry name" value="PTE-AB_protein"/>
</dbReference>
<sequence length="235" mass="25737">MVTTSVSSVLAWEADCDSDLQYFRSLSWSAPIISKPEVRPYKAESPFRTRRGMIPVVNSFMFHKGGLLRHVSLVAPANVTTFASTLSDVSAPHLPELPTASKRRIRTLGSLSPRGAEEYPIHLDFLTLGPALHGPPRTVHGGVLSLLADGICAKTAWMHKDPLKQIYTARIQIQFLKPAILDDGDTISILAKSRIVQHLTGLGKIVVIAQFEGSQGDVYATAESLLLERSWRATL</sequence>
<dbReference type="Proteomes" id="UP000481858">
    <property type="component" value="Unassembled WGS sequence"/>
</dbReference>
<accession>A0A7C8MLV0</accession>
<evidence type="ECO:0000313" key="3">
    <source>
        <dbReference type="Proteomes" id="UP000481858"/>
    </source>
</evidence>
<dbReference type="Gene3D" id="3.10.129.10">
    <property type="entry name" value="Hotdog Thioesterase"/>
    <property type="match status" value="1"/>
</dbReference>
<keyword evidence="3" id="KW-1185">Reference proteome</keyword>
<protein>
    <recommendedName>
        <fullName evidence="1">Thioesterase domain-containing protein</fullName>
    </recommendedName>
</protein>
<dbReference type="SUPFAM" id="SSF54637">
    <property type="entry name" value="Thioesterase/thiol ester dehydrase-isomerase"/>
    <property type="match status" value="1"/>
</dbReference>
<dbReference type="Pfam" id="PF03061">
    <property type="entry name" value="4HBT"/>
    <property type="match status" value="1"/>
</dbReference>
<feature type="domain" description="Thioesterase" evidence="1">
    <location>
        <begin position="138"/>
        <end position="183"/>
    </location>
</feature>
<name>A0A7C8MLV0_9PEZI</name>
<gene>
    <name evidence="2" type="ORF">GQX73_g7968</name>
</gene>
<dbReference type="PANTHER" id="PTHR47260:SF1">
    <property type="entry name" value="UPF0644 PROTEIN PB2B4.06"/>
    <property type="match status" value="1"/>
</dbReference>
<evidence type="ECO:0000313" key="2">
    <source>
        <dbReference type="EMBL" id="KAF2965608.1"/>
    </source>
</evidence>
<dbReference type="InParanoid" id="A0A7C8MLV0"/>
<dbReference type="InterPro" id="IPR006683">
    <property type="entry name" value="Thioestr_dom"/>
</dbReference>
<comment type="caution">
    <text evidence="2">The sequence shown here is derived from an EMBL/GenBank/DDBJ whole genome shotgun (WGS) entry which is preliminary data.</text>
</comment>
<reference evidence="2 3" key="1">
    <citation type="submission" date="2019-12" db="EMBL/GenBank/DDBJ databases">
        <title>Draft genome sequence of the ascomycete Xylaria multiplex DSM 110363.</title>
        <authorList>
            <person name="Buettner E."/>
            <person name="Kellner H."/>
        </authorList>
    </citation>
    <scope>NUCLEOTIDE SEQUENCE [LARGE SCALE GENOMIC DNA]</scope>
    <source>
        <strain evidence="2 3">DSM 110363</strain>
    </source>
</reference>
<dbReference type="PANTHER" id="PTHR47260">
    <property type="entry name" value="UPF0644 PROTEIN PB2B4.06"/>
    <property type="match status" value="1"/>
</dbReference>
<dbReference type="CDD" id="cd03443">
    <property type="entry name" value="PaaI_thioesterase"/>
    <property type="match status" value="1"/>
</dbReference>
<proteinExistence type="predicted"/>
<evidence type="ECO:0000259" key="1">
    <source>
        <dbReference type="Pfam" id="PF03061"/>
    </source>
</evidence>